<sequence length="538" mass="60788">MPVGERSSPAQFAKEEFMEQLNAEESPTCAHWNPRLLINKLYEVSYEPRKESKLNRFVNMEGHLEVPVDDDNVIAAELQKKWTQKYFRTKEGRLQWFASHFADEHPVGEVSLSGCEIEARKDEGLLIVNGDKENFKVILKVSPPGNIYDKWRRALNSHTGSKYTDAFMHPISPPVQLSTKPVFIFELGSCSIRAGVLTKEPSLPQCFFPSIAVKKKDGSIIVGIDALSPENRHDGELVRPIQPTDPAFERLVLDEDVLKCCLEKCTQHLRVDPTKYRVIFLNSLLQIKIFISAVFSHPSLILHAYDVTTGAVVDIGDKLSIVPVVDGYIVENAVITLPYGALQIANALKKKLLEANMSPYSFKSPVERLILRYVMEQSCYVSVDFEQERKQDVDLTVSLDEFQLLPEMASTFKVDSARFTAPEGLFKPKRWDLDSKGLHELVNEAIQLSPIDNRKTLFRNIYLAGGASLLPGLAERLEAEISTLVPCHFYSRVHVSPWRYHAAYLGAQELASSVQFEDRCITKEKLPSFLDSLQNATF</sequence>
<dbReference type="Pfam" id="PF00022">
    <property type="entry name" value="Actin"/>
    <property type="match status" value="1"/>
</dbReference>
<dbReference type="CDD" id="cd10169">
    <property type="entry name" value="ASKHA_NBD_actin-like"/>
    <property type="match status" value="1"/>
</dbReference>
<reference evidence="3 4" key="2">
    <citation type="submission" date="2018-10" db="EMBL/GenBank/DDBJ databases">
        <authorList>
            <consortium name="Pathogen Informatics"/>
        </authorList>
    </citation>
    <scope>NUCLEOTIDE SEQUENCE [LARGE SCALE GENOMIC DNA]</scope>
</reference>
<dbReference type="SMART" id="SM00268">
    <property type="entry name" value="ACTIN"/>
    <property type="match status" value="1"/>
</dbReference>
<comment type="similarity">
    <text evidence="1">Belongs to the actin family.</text>
</comment>
<dbReference type="PROSITE" id="PS50003">
    <property type="entry name" value="PH_DOMAIN"/>
    <property type="match status" value="1"/>
</dbReference>
<keyword evidence="4" id="KW-1185">Reference proteome</keyword>
<dbReference type="Gene3D" id="3.30.420.40">
    <property type="match status" value="2"/>
</dbReference>
<evidence type="ECO:0000313" key="4">
    <source>
        <dbReference type="Proteomes" id="UP000274131"/>
    </source>
</evidence>
<feature type="domain" description="PH" evidence="2">
    <location>
        <begin position="57"/>
        <end position="160"/>
    </location>
</feature>
<accession>A0A0N4VJE7</accession>
<dbReference type="AlphaFoldDB" id="A0A0N4VJE7"/>
<dbReference type="SUPFAM" id="SSF50729">
    <property type="entry name" value="PH domain-like"/>
    <property type="match status" value="1"/>
</dbReference>
<dbReference type="InterPro" id="IPR001849">
    <property type="entry name" value="PH_domain"/>
</dbReference>
<evidence type="ECO:0000313" key="5">
    <source>
        <dbReference type="WBParaSite" id="EVEC_0001096801-mRNA-1"/>
    </source>
</evidence>
<dbReference type="STRING" id="51028.A0A0N4VJE7"/>
<dbReference type="Proteomes" id="UP000274131">
    <property type="component" value="Unassembled WGS sequence"/>
</dbReference>
<dbReference type="InterPro" id="IPR004000">
    <property type="entry name" value="Actin"/>
</dbReference>
<name>A0A0N4VJE7_ENTVE</name>
<evidence type="ECO:0000256" key="1">
    <source>
        <dbReference type="RuleBase" id="RU000487"/>
    </source>
</evidence>
<dbReference type="OrthoDB" id="337660at2759"/>
<dbReference type="Gene3D" id="2.30.29.30">
    <property type="entry name" value="Pleckstrin-homology domain (PH domain)/Phosphotyrosine-binding domain (PTB)"/>
    <property type="match status" value="1"/>
</dbReference>
<dbReference type="SUPFAM" id="SSF53067">
    <property type="entry name" value="Actin-like ATPase domain"/>
    <property type="match status" value="2"/>
</dbReference>
<dbReference type="SMART" id="SM00233">
    <property type="entry name" value="PH"/>
    <property type="match status" value="1"/>
</dbReference>
<dbReference type="EMBL" id="UXUI01010709">
    <property type="protein sequence ID" value="VDD95542.1"/>
    <property type="molecule type" value="Genomic_DNA"/>
</dbReference>
<evidence type="ECO:0000313" key="3">
    <source>
        <dbReference type="EMBL" id="VDD95542.1"/>
    </source>
</evidence>
<dbReference type="InterPro" id="IPR043129">
    <property type="entry name" value="ATPase_NBD"/>
</dbReference>
<organism evidence="5">
    <name type="scientific">Enterobius vermicularis</name>
    <name type="common">Human pinworm</name>
    <dbReference type="NCBI Taxonomy" id="51028"/>
    <lineage>
        <taxon>Eukaryota</taxon>
        <taxon>Metazoa</taxon>
        <taxon>Ecdysozoa</taxon>
        <taxon>Nematoda</taxon>
        <taxon>Chromadorea</taxon>
        <taxon>Rhabditida</taxon>
        <taxon>Spirurina</taxon>
        <taxon>Oxyuridomorpha</taxon>
        <taxon>Oxyuroidea</taxon>
        <taxon>Oxyuridae</taxon>
        <taxon>Enterobius</taxon>
    </lineage>
</organism>
<dbReference type="PANTHER" id="PTHR11937">
    <property type="entry name" value="ACTIN"/>
    <property type="match status" value="1"/>
</dbReference>
<proteinExistence type="inferred from homology"/>
<reference evidence="5" key="1">
    <citation type="submission" date="2017-02" db="UniProtKB">
        <authorList>
            <consortium name="WormBaseParasite"/>
        </authorList>
    </citation>
    <scope>IDENTIFICATION</scope>
</reference>
<evidence type="ECO:0000259" key="2">
    <source>
        <dbReference type="PROSITE" id="PS50003"/>
    </source>
</evidence>
<dbReference type="Gene3D" id="3.90.640.10">
    <property type="entry name" value="Actin, Chain A, domain 4"/>
    <property type="match status" value="1"/>
</dbReference>
<protein>
    <submittedName>
        <fullName evidence="5">PH domain-containing protein</fullName>
    </submittedName>
</protein>
<dbReference type="InterPro" id="IPR011993">
    <property type="entry name" value="PH-like_dom_sf"/>
</dbReference>
<gene>
    <name evidence="3" type="ORF">EVEC_LOCUS10293</name>
</gene>
<dbReference type="WBParaSite" id="EVEC_0001096801-mRNA-1">
    <property type="protein sequence ID" value="EVEC_0001096801-mRNA-1"/>
    <property type="gene ID" value="EVEC_0001096801"/>
</dbReference>